<proteinExistence type="predicted"/>
<dbReference type="WBParaSite" id="MhA1_Contig1452.frz3.gene6">
    <property type="protein sequence ID" value="MhA1_Contig1452.frz3.gene6"/>
    <property type="gene ID" value="MhA1_Contig1452.frz3.gene6"/>
</dbReference>
<dbReference type="AlphaFoldDB" id="A0A1I8B720"/>
<dbReference type="Proteomes" id="UP000095281">
    <property type="component" value="Unplaced"/>
</dbReference>
<accession>A0A1I8B720</accession>
<reference evidence="2" key="1">
    <citation type="submission" date="2016-11" db="UniProtKB">
        <authorList>
            <consortium name="WormBaseParasite"/>
        </authorList>
    </citation>
    <scope>IDENTIFICATION</scope>
</reference>
<sequence length="500" mass="55863">MAKHCTDENSCNFGIICECSPNVVVESTKATTTEKVQKSEEITPTFGCPLNTSPATTTEAAPVEQTNVTTKTTTNGTSCRAILLQEFIRIKLLRLDVKQQVLFDVCIKNIEAILLDVKLSLKVKVIKIAFHLKLFFLNNPDIELLIALEEIKGFGKLFEIIFAGLEFNAVHLEAAIKSLDNEGKSQLTIALENAIANNKCGSTLQLQLLIKFFKRICFKLDDDWKIERKHAYIAIVLKSFLSNNASSCVLEALLNAKIEGVGTIEEYLTFCDLYVVLSKIGPIVLSGNVDVNVLIKSLNIAINSNATLNASIIIEAKNFVNVLVNFCKKETDVFVRLKFLSEQFVLLSKPCQDFLHKALILDVDVKIFFYQVIALADFCINNNITISIQTVSEDYSEVCKIDKHNNADLLIALDVDLPPLLNSVQIVSFKTFRNSIFNCIHEKHPHDHKAAHQCSIPFIKNNLLNKLLHKEILSKIILWPVFVQINTIIQFGTLAGFCGC</sequence>
<evidence type="ECO:0000313" key="1">
    <source>
        <dbReference type="Proteomes" id="UP000095281"/>
    </source>
</evidence>
<organism evidence="1 2">
    <name type="scientific">Meloidogyne hapla</name>
    <name type="common">Root-knot nematode worm</name>
    <dbReference type="NCBI Taxonomy" id="6305"/>
    <lineage>
        <taxon>Eukaryota</taxon>
        <taxon>Metazoa</taxon>
        <taxon>Ecdysozoa</taxon>
        <taxon>Nematoda</taxon>
        <taxon>Chromadorea</taxon>
        <taxon>Rhabditida</taxon>
        <taxon>Tylenchina</taxon>
        <taxon>Tylenchomorpha</taxon>
        <taxon>Tylenchoidea</taxon>
        <taxon>Meloidogynidae</taxon>
        <taxon>Meloidogyninae</taxon>
        <taxon>Meloidogyne</taxon>
    </lineage>
</organism>
<evidence type="ECO:0000313" key="2">
    <source>
        <dbReference type="WBParaSite" id="MhA1_Contig1452.frz3.gene6"/>
    </source>
</evidence>
<protein>
    <submittedName>
        <fullName evidence="2">Uncharacterized protein</fullName>
    </submittedName>
</protein>
<keyword evidence="1" id="KW-1185">Reference proteome</keyword>
<name>A0A1I8B720_MELHA</name>